<dbReference type="PANTHER" id="PTHR47737:SF1">
    <property type="entry name" value="GLYCINE BETAINE_PROLINE BETAINE TRANSPORT SYSTEM PERMEASE PROTEIN PROW"/>
    <property type="match status" value="1"/>
</dbReference>
<keyword evidence="6 7" id="KW-0472">Membrane</keyword>
<dbReference type="Pfam" id="PF00528">
    <property type="entry name" value="BPD_transp_1"/>
    <property type="match status" value="1"/>
</dbReference>
<dbReference type="GO" id="GO:0043190">
    <property type="term" value="C:ATP-binding cassette (ABC) transporter complex"/>
    <property type="evidence" value="ECO:0007669"/>
    <property type="project" value="TreeGrafter"/>
</dbReference>
<comment type="similarity">
    <text evidence="7">Belongs to the binding-protein-dependent transport system permease family.</text>
</comment>
<reference evidence="9 10" key="1">
    <citation type="submission" date="2023-04" db="EMBL/GenBank/DDBJ databases">
        <authorList>
            <person name="Hsu D."/>
        </authorList>
    </citation>
    <scope>NUCLEOTIDE SEQUENCE [LARGE SCALE GENOMIC DNA]</scope>
    <source>
        <strain evidence="9 10">MK1</strain>
    </source>
</reference>
<dbReference type="KEGG" id="dbc:MFMK1_000593"/>
<keyword evidence="2 7" id="KW-0813">Transport</keyword>
<dbReference type="PROSITE" id="PS50928">
    <property type="entry name" value="ABC_TM1"/>
    <property type="match status" value="1"/>
</dbReference>
<protein>
    <submittedName>
        <fullName evidence="9">Proline/glycine betaine ABC transporter permease</fullName>
    </submittedName>
</protein>
<sequence length="278" mass="30306">MIPKLPLGPWLEFIINFLDDNFSFITKAASNVVEAGIFKFQDFMMLIPYWLVIALVVVVAWRVAGRGVAIFAIFGLALIVNLQMWPETIETLAMVLFATLISMLIGLPLGIWSSRNEVVNRVVSPVLDFMQTMPAFVYLIPVIPFFGLGNVPAVMATVIFAMPPVIRLTNLGIRQVPAELIEASESFGSTPSQKLYKVQLPLALPTIMAGVNQTIMLSLSMVVIAAMIGARGLGGIIWSAIQRLETGSGFESGIGVVIVAIILDRVTQKVSGKKTREE</sequence>
<feature type="transmembrane region" description="Helical" evidence="7">
    <location>
        <begin position="43"/>
        <end position="61"/>
    </location>
</feature>
<feature type="domain" description="ABC transmembrane type-1" evidence="8">
    <location>
        <begin position="88"/>
        <end position="267"/>
    </location>
</feature>
<feature type="transmembrane region" description="Helical" evidence="7">
    <location>
        <begin position="67"/>
        <end position="85"/>
    </location>
</feature>
<keyword evidence="4 7" id="KW-0812">Transmembrane</keyword>
<organism evidence="9 10">
    <name type="scientific">Metallumcola ferriviriculae</name>
    <dbReference type="NCBI Taxonomy" id="3039180"/>
    <lineage>
        <taxon>Bacteria</taxon>
        <taxon>Bacillati</taxon>
        <taxon>Bacillota</taxon>
        <taxon>Clostridia</taxon>
        <taxon>Neomoorellales</taxon>
        <taxon>Desulfitibacteraceae</taxon>
        <taxon>Metallumcola</taxon>
    </lineage>
</organism>
<dbReference type="RefSeq" id="WP_366923681.1">
    <property type="nucleotide sequence ID" value="NZ_CP121694.1"/>
</dbReference>
<evidence type="ECO:0000313" key="9">
    <source>
        <dbReference type="EMBL" id="WRO20803.1"/>
    </source>
</evidence>
<evidence type="ECO:0000256" key="4">
    <source>
        <dbReference type="ARBA" id="ARBA00022692"/>
    </source>
</evidence>
<feature type="transmembrane region" description="Helical" evidence="7">
    <location>
        <begin position="135"/>
        <end position="161"/>
    </location>
</feature>
<evidence type="ECO:0000256" key="1">
    <source>
        <dbReference type="ARBA" id="ARBA00004141"/>
    </source>
</evidence>
<dbReference type="GO" id="GO:0015871">
    <property type="term" value="P:choline transport"/>
    <property type="evidence" value="ECO:0007669"/>
    <property type="project" value="TreeGrafter"/>
</dbReference>
<keyword evidence="5 7" id="KW-1133">Transmembrane helix</keyword>
<dbReference type="GO" id="GO:0015226">
    <property type="term" value="F:carnitine transmembrane transporter activity"/>
    <property type="evidence" value="ECO:0007669"/>
    <property type="project" value="TreeGrafter"/>
</dbReference>
<proteinExistence type="inferred from homology"/>
<evidence type="ECO:0000256" key="2">
    <source>
        <dbReference type="ARBA" id="ARBA00022448"/>
    </source>
</evidence>
<dbReference type="AlphaFoldDB" id="A0AAU0UNM9"/>
<keyword evidence="10" id="KW-1185">Reference proteome</keyword>
<dbReference type="InterPro" id="IPR000515">
    <property type="entry name" value="MetI-like"/>
</dbReference>
<dbReference type="CDD" id="cd06261">
    <property type="entry name" value="TM_PBP2"/>
    <property type="match status" value="1"/>
</dbReference>
<feature type="transmembrane region" description="Helical" evidence="7">
    <location>
        <begin position="215"/>
        <end position="241"/>
    </location>
</feature>
<dbReference type="GO" id="GO:0031460">
    <property type="term" value="P:glycine betaine transport"/>
    <property type="evidence" value="ECO:0007669"/>
    <property type="project" value="TreeGrafter"/>
</dbReference>
<evidence type="ECO:0000256" key="7">
    <source>
        <dbReference type="RuleBase" id="RU363032"/>
    </source>
</evidence>
<evidence type="ECO:0000313" key="10">
    <source>
        <dbReference type="Proteomes" id="UP001329915"/>
    </source>
</evidence>
<feature type="transmembrane region" description="Helical" evidence="7">
    <location>
        <begin position="92"/>
        <end position="115"/>
    </location>
</feature>
<dbReference type="PANTHER" id="PTHR47737">
    <property type="entry name" value="GLYCINE BETAINE/PROLINE BETAINE TRANSPORT SYSTEM PERMEASE PROTEIN PROW"/>
    <property type="match status" value="1"/>
</dbReference>
<name>A0AAU0UNM9_9FIRM</name>
<evidence type="ECO:0000256" key="3">
    <source>
        <dbReference type="ARBA" id="ARBA00022475"/>
    </source>
</evidence>
<evidence type="ECO:0000256" key="5">
    <source>
        <dbReference type="ARBA" id="ARBA00022989"/>
    </source>
</evidence>
<dbReference type="Gene3D" id="1.10.3720.10">
    <property type="entry name" value="MetI-like"/>
    <property type="match status" value="1"/>
</dbReference>
<dbReference type="GO" id="GO:0005275">
    <property type="term" value="F:amine transmembrane transporter activity"/>
    <property type="evidence" value="ECO:0007669"/>
    <property type="project" value="TreeGrafter"/>
</dbReference>
<evidence type="ECO:0000256" key="6">
    <source>
        <dbReference type="ARBA" id="ARBA00023136"/>
    </source>
</evidence>
<evidence type="ECO:0000259" key="8">
    <source>
        <dbReference type="PROSITE" id="PS50928"/>
    </source>
</evidence>
<keyword evidence="3" id="KW-1003">Cell membrane</keyword>
<comment type="subcellular location">
    <subcellularLocation>
        <location evidence="7">Cell membrane</location>
        <topology evidence="7">Multi-pass membrane protein</topology>
    </subcellularLocation>
    <subcellularLocation>
        <location evidence="1">Membrane</location>
        <topology evidence="1">Multi-pass membrane protein</topology>
    </subcellularLocation>
</comment>
<dbReference type="EMBL" id="CP121694">
    <property type="protein sequence ID" value="WRO20803.1"/>
    <property type="molecule type" value="Genomic_DNA"/>
</dbReference>
<dbReference type="SUPFAM" id="SSF161098">
    <property type="entry name" value="MetI-like"/>
    <property type="match status" value="1"/>
</dbReference>
<accession>A0AAU0UNM9</accession>
<dbReference type="Proteomes" id="UP001329915">
    <property type="component" value="Chromosome"/>
</dbReference>
<dbReference type="FunFam" id="1.10.3720.10:FF:000001">
    <property type="entry name" value="Glycine betaine ABC transporter, permease"/>
    <property type="match status" value="1"/>
</dbReference>
<gene>
    <name evidence="9" type="ORF">MFMK1_000593</name>
</gene>
<dbReference type="InterPro" id="IPR035906">
    <property type="entry name" value="MetI-like_sf"/>
</dbReference>